<reference evidence="2" key="1">
    <citation type="journal article" date="2017" name="Nat. Ecol. Evol.">
        <title>Genome expansion and lineage-specific genetic innovations in the forest pathogenic fungi Armillaria.</title>
        <authorList>
            <person name="Sipos G."/>
            <person name="Prasanna A.N."/>
            <person name="Walter M.C."/>
            <person name="O'Connor E."/>
            <person name="Balint B."/>
            <person name="Krizsan K."/>
            <person name="Kiss B."/>
            <person name="Hess J."/>
            <person name="Varga T."/>
            <person name="Slot J."/>
            <person name="Riley R."/>
            <person name="Boka B."/>
            <person name="Rigling D."/>
            <person name="Barry K."/>
            <person name="Lee J."/>
            <person name="Mihaltcheva S."/>
            <person name="LaButti K."/>
            <person name="Lipzen A."/>
            <person name="Waldron R."/>
            <person name="Moloney N.M."/>
            <person name="Sperisen C."/>
            <person name="Kredics L."/>
            <person name="Vagvoelgyi C."/>
            <person name="Patrignani A."/>
            <person name="Fitzpatrick D."/>
            <person name="Nagy I."/>
            <person name="Doyle S."/>
            <person name="Anderson J.B."/>
            <person name="Grigoriev I.V."/>
            <person name="Gueldener U."/>
            <person name="Muensterkoetter M."/>
            <person name="Nagy L.G."/>
        </authorList>
    </citation>
    <scope>NUCLEOTIDE SEQUENCE [LARGE SCALE GENOMIC DNA]</scope>
    <source>
        <strain evidence="2">Ar21-2</strain>
    </source>
</reference>
<keyword evidence="2" id="KW-1185">Reference proteome</keyword>
<name>A0A2H3CUL5_ARMGA</name>
<evidence type="ECO:0000313" key="1">
    <source>
        <dbReference type="EMBL" id="PBK80437.1"/>
    </source>
</evidence>
<dbReference type="Proteomes" id="UP000217790">
    <property type="component" value="Unassembled WGS sequence"/>
</dbReference>
<evidence type="ECO:0000313" key="2">
    <source>
        <dbReference type="Proteomes" id="UP000217790"/>
    </source>
</evidence>
<accession>A0A2H3CUL5</accession>
<dbReference type="EMBL" id="KZ293745">
    <property type="protein sequence ID" value="PBK80437.1"/>
    <property type="molecule type" value="Genomic_DNA"/>
</dbReference>
<proteinExistence type="predicted"/>
<organism evidence="1 2">
    <name type="scientific">Armillaria gallica</name>
    <name type="common">Bulbous honey fungus</name>
    <name type="synonym">Armillaria bulbosa</name>
    <dbReference type="NCBI Taxonomy" id="47427"/>
    <lineage>
        <taxon>Eukaryota</taxon>
        <taxon>Fungi</taxon>
        <taxon>Dikarya</taxon>
        <taxon>Basidiomycota</taxon>
        <taxon>Agaricomycotina</taxon>
        <taxon>Agaricomycetes</taxon>
        <taxon>Agaricomycetidae</taxon>
        <taxon>Agaricales</taxon>
        <taxon>Marasmiineae</taxon>
        <taxon>Physalacriaceae</taxon>
        <taxon>Armillaria</taxon>
    </lineage>
</organism>
<dbReference type="InParanoid" id="A0A2H3CUL5"/>
<protein>
    <submittedName>
        <fullName evidence="1">Uncharacterized protein</fullName>
    </submittedName>
</protein>
<gene>
    <name evidence="1" type="ORF">ARMGADRAFT_78071</name>
</gene>
<sequence length="155" mass="17701">MTAIIKVGKSARKQAIPKYFELDKNPNSELTTLDTDKGRKGSKTVGATLNYTPRLLIPPCNYHFRTTEKTGTIWEIRRYPGFSSIIEEVQFRFPQCWRHLPTKISLRECASERRDSGQMEILSGPPCLLRTSASVLRCRSFAYGYHTSLPGCWLN</sequence>
<dbReference type="AlphaFoldDB" id="A0A2H3CUL5"/>